<dbReference type="EMBL" id="JAAVJD010000117">
    <property type="protein sequence ID" value="NJQ06916.1"/>
    <property type="molecule type" value="Genomic_DNA"/>
</dbReference>
<evidence type="ECO:0000313" key="3">
    <source>
        <dbReference type="Proteomes" id="UP000578686"/>
    </source>
</evidence>
<dbReference type="InterPro" id="IPR009218">
    <property type="entry name" value="HD_phosphohydro"/>
</dbReference>
<reference evidence="2 3" key="1">
    <citation type="submission" date="2020-03" db="EMBL/GenBank/DDBJ databases">
        <title>Draft genome of Streptomyces sp. ventii, isolated from the Axial Seamount in the Pacific Ocean, and resequencing of the two type strains Streptomyces lonarensis strain NCL 716 and Streptomyces bohaiensis strain 11A07.</title>
        <authorList>
            <person name="Loughran R.M."/>
            <person name="Pfannmuller K.M."/>
            <person name="Wasson B.J."/>
            <person name="Deadmond M.C."/>
            <person name="Paddock B.E."/>
            <person name="Koyack M.J."/>
            <person name="Gallegos D.A."/>
            <person name="Mitchell E.A."/>
            <person name="Ushijima B."/>
            <person name="Saw J.H."/>
            <person name="Mcphail K.L."/>
            <person name="Videau P."/>
        </authorList>
    </citation>
    <scope>NUCLEOTIDE SEQUENCE [LARGE SCALE GENOMIC DNA]</scope>
    <source>
        <strain evidence="2 3">NCL716</strain>
    </source>
</reference>
<name>A0A7X6HZR3_9ACTN</name>
<evidence type="ECO:0000313" key="2">
    <source>
        <dbReference type="EMBL" id="NJQ06916.1"/>
    </source>
</evidence>
<protein>
    <recommendedName>
        <fullName evidence="4">Metal-dependent HD superfamily phosphohydrolase</fullName>
    </recommendedName>
</protein>
<comment type="caution">
    <text evidence="2">The sequence shown here is derived from an EMBL/GenBank/DDBJ whole genome shotgun (WGS) entry which is preliminary data.</text>
</comment>
<dbReference type="AlphaFoldDB" id="A0A7X6HZR3"/>
<proteinExistence type="predicted"/>
<keyword evidence="3" id="KW-1185">Reference proteome</keyword>
<dbReference type="PANTHER" id="PTHR21174">
    <property type="match status" value="1"/>
</dbReference>
<feature type="compositionally biased region" description="Basic and acidic residues" evidence="1">
    <location>
        <begin position="1"/>
        <end position="21"/>
    </location>
</feature>
<dbReference type="SUPFAM" id="SSF109604">
    <property type="entry name" value="HD-domain/PDEase-like"/>
    <property type="match status" value="1"/>
</dbReference>
<sequence length="239" mass="25381">MRAEKSADGRNDRGGTPDGGDRAAAAGNGQPPPLEALLTARLTPLLPDPGTAAALAGQLLARWAEPHRVYHAVPHLAAVLDRLDELADHPADPTAVALAAWFHDAVYDPASGDNEERSAELAETLLPAADCPAGQVAAVARLVRLTATHDPEPGDRDGEALCDADLAVLAGSPQQYAHYAAAVRQEYAAVPEPAFREGRAAVLRQLLALPMLYRTPYGSRRWEATARFNLRAELELLTA</sequence>
<feature type="compositionally biased region" description="Low complexity" evidence="1">
    <location>
        <begin position="22"/>
        <end position="34"/>
    </location>
</feature>
<feature type="region of interest" description="Disordered" evidence="1">
    <location>
        <begin position="1"/>
        <end position="34"/>
    </location>
</feature>
<dbReference type="Gene3D" id="1.10.3210.10">
    <property type="entry name" value="Hypothetical protein af1432"/>
    <property type="match status" value="1"/>
</dbReference>
<accession>A0A7X6HZR3</accession>
<dbReference type="PANTHER" id="PTHR21174:SF0">
    <property type="entry name" value="HD PHOSPHOHYDROLASE FAMILY PROTEIN-RELATED"/>
    <property type="match status" value="1"/>
</dbReference>
<dbReference type="Proteomes" id="UP000578686">
    <property type="component" value="Unassembled WGS sequence"/>
</dbReference>
<gene>
    <name evidence="2" type="ORF">HCN56_15325</name>
</gene>
<evidence type="ECO:0000256" key="1">
    <source>
        <dbReference type="SAM" id="MobiDB-lite"/>
    </source>
</evidence>
<organism evidence="2 3">
    <name type="scientific">Streptomyces lonarensis</name>
    <dbReference type="NCBI Taxonomy" id="700599"/>
    <lineage>
        <taxon>Bacteria</taxon>
        <taxon>Bacillati</taxon>
        <taxon>Actinomycetota</taxon>
        <taxon>Actinomycetes</taxon>
        <taxon>Kitasatosporales</taxon>
        <taxon>Streptomycetaceae</taxon>
        <taxon>Streptomyces</taxon>
    </lineage>
</organism>
<evidence type="ECO:0008006" key="4">
    <source>
        <dbReference type="Google" id="ProtNLM"/>
    </source>
</evidence>
<dbReference type="RefSeq" id="WP_167971462.1">
    <property type="nucleotide sequence ID" value="NZ_BHZG01000105.1"/>
</dbReference>